<dbReference type="Proteomes" id="UP001356427">
    <property type="component" value="Unassembled WGS sequence"/>
</dbReference>
<reference evidence="2 3" key="1">
    <citation type="submission" date="2021-04" db="EMBL/GenBank/DDBJ databases">
        <authorList>
            <person name="De Guttry C."/>
            <person name="Zahm M."/>
            <person name="Klopp C."/>
            <person name="Cabau C."/>
            <person name="Louis A."/>
            <person name="Berthelot C."/>
            <person name="Parey E."/>
            <person name="Roest Crollius H."/>
            <person name="Montfort J."/>
            <person name="Robinson-Rechavi M."/>
            <person name="Bucao C."/>
            <person name="Bouchez O."/>
            <person name="Gislard M."/>
            <person name="Lluch J."/>
            <person name="Milhes M."/>
            <person name="Lampietro C."/>
            <person name="Lopez Roques C."/>
            <person name="Donnadieu C."/>
            <person name="Braasch I."/>
            <person name="Desvignes T."/>
            <person name="Postlethwait J."/>
            <person name="Bobe J."/>
            <person name="Wedekind C."/>
            <person name="Guiguen Y."/>
        </authorList>
    </citation>
    <scope>NUCLEOTIDE SEQUENCE [LARGE SCALE GENOMIC DNA]</scope>
    <source>
        <strain evidence="2">Cs_M1</strain>
        <tissue evidence="2">Blood</tissue>
    </source>
</reference>
<proteinExistence type="predicted"/>
<accession>A0AAN8M0G3</accession>
<sequence length="180" mass="19994">MPQIIRISYLSACDQPLLITSPKSHNVYFTQRFHQTANILQGWRLRRLRDPHVIFGVDTEVVLSSSHDVEGCELVVEEAVGYSLPHALDGVASGHYVIQPVVPLLVWGGSPGHSHCFRNILLQLHWAGRLGIIWNQVATHISGRYLRLDVGPPPQAQPRQDRASLPPGEGLPSPRALHYG</sequence>
<gene>
    <name evidence="2" type="ORF">J4Q44_G00100230</name>
</gene>
<name>A0AAN8M0G3_9TELE</name>
<feature type="region of interest" description="Disordered" evidence="1">
    <location>
        <begin position="151"/>
        <end position="180"/>
    </location>
</feature>
<dbReference type="AlphaFoldDB" id="A0AAN8M0G3"/>
<evidence type="ECO:0000313" key="2">
    <source>
        <dbReference type="EMBL" id="KAK6318812.1"/>
    </source>
</evidence>
<evidence type="ECO:0000256" key="1">
    <source>
        <dbReference type="SAM" id="MobiDB-lite"/>
    </source>
</evidence>
<evidence type="ECO:0000313" key="3">
    <source>
        <dbReference type="Proteomes" id="UP001356427"/>
    </source>
</evidence>
<keyword evidence="3" id="KW-1185">Reference proteome</keyword>
<organism evidence="2 3">
    <name type="scientific">Coregonus suidteri</name>
    <dbReference type="NCBI Taxonomy" id="861788"/>
    <lineage>
        <taxon>Eukaryota</taxon>
        <taxon>Metazoa</taxon>
        <taxon>Chordata</taxon>
        <taxon>Craniata</taxon>
        <taxon>Vertebrata</taxon>
        <taxon>Euteleostomi</taxon>
        <taxon>Actinopterygii</taxon>
        <taxon>Neopterygii</taxon>
        <taxon>Teleostei</taxon>
        <taxon>Protacanthopterygii</taxon>
        <taxon>Salmoniformes</taxon>
        <taxon>Salmonidae</taxon>
        <taxon>Coregoninae</taxon>
        <taxon>Coregonus</taxon>
    </lineage>
</organism>
<protein>
    <submittedName>
        <fullName evidence="2">Uncharacterized protein</fullName>
    </submittedName>
</protein>
<comment type="caution">
    <text evidence="2">The sequence shown here is derived from an EMBL/GenBank/DDBJ whole genome shotgun (WGS) entry which is preliminary data.</text>
</comment>
<dbReference type="EMBL" id="JAGTTL010000008">
    <property type="protein sequence ID" value="KAK6318812.1"/>
    <property type="molecule type" value="Genomic_DNA"/>
</dbReference>